<name>A0A7J9KWF5_GOSSC</name>
<dbReference type="Proteomes" id="UP000593576">
    <property type="component" value="Unassembled WGS sequence"/>
</dbReference>
<evidence type="ECO:0000313" key="1">
    <source>
        <dbReference type="EMBL" id="MBA0850774.1"/>
    </source>
</evidence>
<dbReference type="EMBL" id="JABFAF010000003">
    <property type="protein sequence ID" value="MBA0850774.1"/>
    <property type="molecule type" value="Genomic_DNA"/>
</dbReference>
<proteinExistence type="predicted"/>
<evidence type="ECO:0000313" key="2">
    <source>
        <dbReference type="Proteomes" id="UP000593576"/>
    </source>
</evidence>
<dbReference type="AlphaFoldDB" id="A0A7J9KWF5"/>
<dbReference type="OrthoDB" id="996272at2759"/>
<comment type="caution">
    <text evidence="1">The sequence shown here is derived from an EMBL/GenBank/DDBJ whole genome shotgun (WGS) entry which is preliminary data.</text>
</comment>
<protein>
    <submittedName>
        <fullName evidence="1">Uncharacterized protein</fullName>
    </submittedName>
</protein>
<keyword evidence="2" id="KW-1185">Reference proteome</keyword>
<organism evidence="1 2">
    <name type="scientific">Gossypium schwendimanii</name>
    <name type="common">Cotton</name>
    <dbReference type="NCBI Taxonomy" id="34291"/>
    <lineage>
        <taxon>Eukaryota</taxon>
        <taxon>Viridiplantae</taxon>
        <taxon>Streptophyta</taxon>
        <taxon>Embryophyta</taxon>
        <taxon>Tracheophyta</taxon>
        <taxon>Spermatophyta</taxon>
        <taxon>Magnoliopsida</taxon>
        <taxon>eudicotyledons</taxon>
        <taxon>Gunneridae</taxon>
        <taxon>Pentapetalae</taxon>
        <taxon>rosids</taxon>
        <taxon>malvids</taxon>
        <taxon>Malvales</taxon>
        <taxon>Malvaceae</taxon>
        <taxon>Malvoideae</taxon>
        <taxon>Gossypium</taxon>
    </lineage>
</organism>
<sequence>TKWWDKFNDEKYNSKYLDNFLNKNLRLYKSAAPNQTTTKFLQANSIVSAMLAQAKIKKEYKKLMVEMLYSMDSESEYEKSLASSIKMVDLADGTTSVTITRTKKK</sequence>
<reference evidence="1 2" key="1">
    <citation type="journal article" date="2019" name="Genome Biol. Evol.">
        <title>Insights into the evolution of the New World diploid cottons (Gossypium, subgenus Houzingenia) based on genome sequencing.</title>
        <authorList>
            <person name="Grover C.E."/>
            <person name="Arick M.A. 2nd"/>
            <person name="Thrash A."/>
            <person name="Conover J.L."/>
            <person name="Sanders W.S."/>
            <person name="Peterson D.G."/>
            <person name="Frelichowski J.E."/>
            <person name="Scheffler J.A."/>
            <person name="Scheffler B.E."/>
            <person name="Wendel J.F."/>
        </authorList>
    </citation>
    <scope>NUCLEOTIDE SEQUENCE [LARGE SCALE GENOMIC DNA]</scope>
    <source>
        <strain evidence="1">1</strain>
        <tissue evidence="1">Leaf</tissue>
    </source>
</reference>
<feature type="non-terminal residue" evidence="1">
    <location>
        <position position="1"/>
    </location>
</feature>
<accession>A0A7J9KWF5</accession>
<gene>
    <name evidence="1" type="ORF">Goshw_006567</name>
</gene>